<comment type="caution">
    <text evidence="2">The sequence shown here is derived from an EMBL/GenBank/DDBJ whole genome shotgun (WGS) entry which is preliminary data.</text>
</comment>
<sequence>MPLRSTKSLERNSRLSLAMVKNRAEQNSLKMELRYLEKEKETALHILQNDKQYFKLKYFRRSLSSINSYNSDTEILSKYFIPSTDKNEDDVNTIGDSFSKSSVIDFQEIHHMLFTNDEIDKEKILCLHLISAHRAESLTPPKIKLNYICKIHSPLERLLEKSKRKHIHQEQKMTNLLPIYTLEFTEFNAQSQDKDLINDGRLAARILLNEKIREIINSVLNALRQSNPKKNYEIFEMANDVSCLKKLFTKRKILEFLNYLLNSPLINSCESFILTAPFRVRSIQLEIRTISGTLETFVKQIRQNVLQIPVRLEIGNEENIKEAEDKAKLNYSKDTNARKSYWRMDKDHSDKDLKQAFKDVETLYGEKQSKRLSDPERKLGRHVNTNFVFKNKNVAANVKKMPYDEDDETDFYYRTRKSSISSTKSRRRSSDQSNIADRFNIQPLRISEDVKAIMHAQEDDVTKPDTNLVSVSQEMPPLKEYTINYPKSSSRRSSSDSEPVKYHLKQTMCPACMQRYKIPLPSPKTPRVKVKKQAFICYSFGAWRESRFKNQ</sequence>
<keyword evidence="3" id="KW-1185">Reference proteome</keyword>
<name>A0ABD1EN29_HYPHA</name>
<dbReference type="EMBL" id="JBDJPC010000006">
    <property type="protein sequence ID" value="KAL1497913.1"/>
    <property type="molecule type" value="Genomic_DNA"/>
</dbReference>
<evidence type="ECO:0000313" key="2">
    <source>
        <dbReference type="EMBL" id="KAL1497913.1"/>
    </source>
</evidence>
<organism evidence="2 3">
    <name type="scientific">Hypothenemus hampei</name>
    <name type="common">Coffee berry borer</name>
    <dbReference type="NCBI Taxonomy" id="57062"/>
    <lineage>
        <taxon>Eukaryota</taxon>
        <taxon>Metazoa</taxon>
        <taxon>Ecdysozoa</taxon>
        <taxon>Arthropoda</taxon>
        <taxon>Hexapoda</taxon>
        <taxon>Insecta</taxon>
        <taxon>Pterygota</taxon>
        <taxon>Neoptera</taxon>
        <taxon>Endopterygota</taxon>
        <taxon>Coleoptera</taxon>
        <taxon>Polyphaga</taxon>
        <taxon>Cucujiformia</taxon>
        <taxon>Curculionidae</taxon>
        <taxon>Scolytinae</taxon>
        <taxon>Hypothenemus</taxon>
    </lineage>
</organism>
<protein>
    <submittedName>
        <fullName evidence="2">Uncharacterized protein</fullName>
    </submittedName>
</protein>
<dbReference type="AlphaFoldDB" id="A0ABD1EN29"/>
<feature type="region of interest" description="Disordered" evidence="1">
    <location>
        <begin position="417"/>
        <end position="436"/>
    </location>
</feature>
<reference evidence="2 3" key="1">
    <citation type="submission" date="2024-05" db="EMBL/GenBank/DDBJ databases">
        <title>Genetic variation in Jamaican populations of the coffee berry borer (Hypothenemus hampei).</title>
        <authorList>
            <person name="Errbii M."/>
            <person name="Myrie A."/>
        </authorList>
    </citation>
    <scope>NUCLEOTIDE SEQUENCE [LARGE SCALE GENOMIC DNA]</scope>
    <source>
        <strain evidence="2">JA-Hopewell-2020-01-JO</strain>
        <tissue evidence="2">Whole body</tissue>
    </source>
</reference>
<accession>A0ABD1EN29</accession>
<dbReference type="Proteomes" id="UP001566132">
    <property type="component" value="Unassembled WGS sequence"/>
</dbReference>
<gene>
    <name evidence="2" type="ORF">ABEB36_008794</name>
</gene>
<proteinExistence type="predicted"/>
<evidence type="ECO:0000313" key="3">
    <source>
        <dbReference type="Proteomes" id="UP001566132"/>
    </source>
</evidence>
<evidence type="ECO:0000256" key="1">
    <source>
        <dbReference type="SAM" id="MobiDB-lite"/>
    </source>
</evidence>